<dbReference type="WBParaSite" id="maker-PairedContig_2837-snap-gene-0.0-mRNA-1">
    <property type="protein sequence ID" value="maker-PairedContig_2837-snap-gene-0.0-mRNA-1"/>
    <property type="gene ID" value="maker-PairedContig_2837-snap-gene-0.0"/>
</dbReference>
<name>A0A1I8EKU8_WUCBA</name>
<accession>A0A1I8EKU8</accession>
<dbReference type="WBParaSite" id="maker-PairedContig_2537-snap-gene-0.4-mRNA-1">
    <property type="protein sequence ID" value="maker-PairedContig_2537-snap-gene-0.4-mRNA-1"/>
    <property type="gene ID" value="maker-PairedContig_2537-snap-gene-0.4"/>
</dbReference>
<organism evidence="2">
    <name type="scientific">Wuchereria bancrofti</name>
    <dbReference type="NCBI Taxonomy" id="6293"/>
    <lineage>
        <taxon>Eukaryota</taxon>
        <taxon>Metazoa</taxon>
        <taxon>Ecdysozoa</taxon>
        <taxon>Nematoda</taxon>
        <taxon>Chromadorea</taxon>
        <taxon>Rhabditida</taxon>
        <taxon>Spirurina</taxon>
        <taxon>Spiruromorpha</taxon>
        <taxon>Filarioidea</taxon>
        <taxon>Onchocercidae</taxon>
        <taxon>Wuchereria</taxon>
    </lineage>
</organism>
<evidence type="ECO:0000313" key="2">
    <source>
        <dbReference type="WBParaSite" id="maker-PairedContig_2837-snap-gene-0.0-mRNA-1"/>
    </source>
</evidence>
<protein>
    <submittedName>
        <fullName evidence="1 2">Uncharacterized protein</fullName>
    </submittedName>
</protein>
<proteinExistence type="predicted"/>
<reference evidence="1 2" key="1">
    <citation type="submission" date="2016-11" db="UniProtKB">
        <authorList>
            <consortium name="WormBaseParasite"/>
        </authorList>
    </citation>
    <scope>IDENTIFICATION</scope>
    <source>
        <strain evidence="1 2">pt0022</strain>
    </source>
</reference>
<sequence>IEIETNLITNAPHPGFSDSYDFIGHTNLESSLDTDMDSYTNIWRNADRELKTGDDNVRYPFIRVYFHQLTLSSDDTCSQSATDEISTFRIA</sequence>
<evidence type="ECO:0000313" key="1">
    <source>
        <dbReference type="WBParaSite" id="maker-PairedContig_2537-snap-gene-0.4-mRNA-1"/>
    </source>
</evidence>
<dbReference type="AlphaFoldDB" id="A0A1I8EKU8"/>
<dbReference type="STRING" id="6293.A0A1I8EKU8"/>